<dbReference type="Pfam" id="PF06985">
    <property type="entry name" value="HET"/>
    <property type="match status" value="1"/>
</dbReference>
<feature type="transmembrane region" description="Helical" evidence="1">
    <location>
        <begin position="580"/>
        <end position="600"/>
    </location>
</feature>
<proteinExistence type="predicted"/>
<gene>
    <name evidence="3" type="ORF">NA56DRAFT_649391</name>
</gene>
<name>A0A2J6PR81_9HELO</name>
<keyword evidence="1" id="KW-0812">Transmembrane</keyword>
<evidence type="ECO:0000259" key="2">
    <source>
        <dbReference type="Pfam" id="PF06985"/>
    </source>
</evidence>
<evidence type="ECO:0000313" key="4">
    <source>
        <dbReference type="Proteomes" id="UP000235672"/>
    </source>
</evidence>
<organism evidence="3 4">
    <name type="scientific">Hyaloscypha hepaticicola</name>
    <dbReference type="NCBI Taxonomy" id="2082293"/>
    <lineage>
        <taxon>Eukaryota</taxon>
        <taxon>Fungi</taxon>
        <taxon>Dikarya</taxon>
        <taxon>Ascomycota</taxon>
        <taxon>Pezizomycotina</taxon>
        <taxon>Leotiomycetes</taxon>
        <taxon>Helotiales</taxon>
        <taxon>Hyaloscyphaceae</taxon>
        <taxon>Hyaloscypha</taxon>
    </lineage>
</organism>
<keyword evidence="4" id="KW-1185">Reference proteome</keyword>
<evidence type="ECO:0000313" key="3">
    <source>
        <dbReference type="EMBL" id="PMD16527.1"/>
    </source>
</evidence>
<evidence type="ECO:0000256" key="1">
    <source>
        <dbReference type="SAM" id="Phobius"/>
    </source>
</evidence>
<accession>A0A2J6PR81</accession>
<dbReference type="EMBL" id="KZ613505">
    <property type="protein sequence ID" value="PMD16527.1"/>
    <property type="molecule type" value="Genomic_DNA"/>
</dbReference>
<dbReference type="PANTHER" id="PTHR10622">
    <property type="entry name" value="HET DOMAIN-CONTAINING PROTEIN"/>
    <property type="match status" value="1"/>
</dbReference>
<keyword evidence="1" id="KW-1133">Transmembrane helix</keyword>
<keyword evidence="1" id="KW-0472">Membrane</keyword>
<reference evidence="3 4" key="1">
    <citation type="submission" date="2016-05" db="EMBL/GenBank/DDBJ databases">
        <title>A degradative enzymes factory behind the ericoid mycorrhizal symbiosis.</title>
        <authorList>
            <consortium name="DOE Joint Genome Institute"/>
            <person name="Martino E."/>
            <person name="Morin E."/>
            <person name="Grelet G."/>
            <person name="Kuo A."/>
            <person name="Kohler A."/>
            <person name="Daghino S."/>
            <person name="Barry K."/>
            <person name="Choi C."/>
            <person name="Cichocki N."/>
            <person name="Clum A."/>
            <person name="Copeland A."/>
            <person name="Hainaut M."/>
            <person name="Haridas S."/>
            <person name="Labutti K."/>
            <person name="Lindquist E."/>
            <person name="Lipzen A."/>
            <person name="Khouja H.-R."/>
            <person name="Murat C."/>
            <person name="Ohm R."/>
            <person name="Olson A."/>
            <person name="Spatafora J."/>
            <person name="Veneault-Fourrey C."/>
            <person name="Henrissat B."/>
            <person name="Grigoriev I."/>
            <person name="Martin F."/>
            <person name="Perotto S."/>
        </authorList>
    </citation>
    <scope>NUCLEOTIDE SEQUENCE [LARGE SCALE GENOMIC DNA]</scope>
    <source>
        <strain evidence="3 4">UAMH 7357</strain>
    </source>
</reference>
<dbReference type="PANTHER" id="PTHR10622:SF10">
    <property type="entry name" value="HET DOMAIN-CONTAINING PROTEIN"/>
    <property type="match status" value="1"/>
</dbReference>
<dbReference type="AlphaFoldDB" id="A0A2J6PR81"/>
<dbReference type="STRING" id="1745343.A0A2J6PR81"/>
<sequence length="642" mass="73219">MIPLVSWANCSDVSYLRTYFSVMRLLNCRRLLYGQLASEAVENYYGDPPPYAILSHTWGREEVSLQDLAQPEVSRKEGFKKIRYCCEQSLKDNLEFAWVDTCCIDKSSSAELSEAINSMFRWYLNARVCYAYLRDVATVYPGNSEPGPEFYTSKWFTRGWTLQELLAPDAVVFYSKSWQKIGTKKELIGTLSQITNIDSYFLGPEADTRLRFASIAQKMSWASKRTTTRVEDIAYSLLGIFDISLPLLYGESTRAFTRLQEKLIEQHHDHSIFAWGLSGSGRTSGLFAASPADFLGCEDIIPFNWRNDVPAPSRIPQGVQIHVHLIRRTVDLIGNGSIFMYALLNCHVQHNIHKVLAIPLRSSDAGRSYKRGTEPVGHLEPPYRPFQRLKSISVIDSNRFKPFQRQFSSGSYRTGRLIWIQHLPKDYRLAGVVPPNLRYPTDTVMSTSWPSPDNKVRLVRILDDKNDRAFVLALSIERSISSFGLLCPFSSGRTIPSCKVALIGDRESLQDVAKNMASFKWLEEPRLLGVGRVMVDIRPKTVMGWDMLAVRIYIAKGARVWQIRARKLVTLLRPNSTRMAAVELGHLLLFICLLGIFLEYFPYEYLWNDSELAGGLLVIGFLSCLCFINLRRLAATVWRIFF</sequence>
<dbReference type="Proteomes" id="UP000235672">
    <property type="component" value="Unassembled WGS sequence"/>
</dbReference>
<dbReference type="InterPro" id="IPR010730">
    <property type="entry name" value="HET"/>
</dbReference>
<dbReference type="OrthoDB" id="674604at2759"/>
<protein>
    <submittedName>
        <fullName evidence="3">HET-domain-containing protein</fullName>
    </submittedName>
</protein>
<feature type="domain" description="Heterokaryon incompatibility" evidence="2">
    <location>
        <begin position="51"/>
        <end position="135"/>
    </location>
</feature>
<feature type="transmembrane region" description="Helical" evidence="1">
    <location>
        <begin position="612"/>
        <end position="630"/>
    </location>
</feature>